<organism evidence="1 2">
    <name type="scientific">Powai lake megavirus</name>
    <dbReference type="NCBI Taxonomy" id="1842663"/>
    <lineage>
        <taxon>Viruses</taxon>
        <taxon>Varidnaviria</taxon>
        <taxon>Bamfordvirae</taxon>
        <taxon>Nucleocytoviricota</taxon>
        <taxon>Megaviricetes</taxon>
        <taxon>Imitervirales</taxon>
        <taxon>Mimiviridae</taxon>
        <taxon>Megamimivirinae</taxon>
        <taxon>Megavirus</taxon>
        <taxon>Megavirus powaiense</taxon>
    </lineage>
</organism>
<dbReference type="KEGG" id="vg:80512698"/>
<dbReference type="Gene3D" id="1.25.40.20">
    <property type="entry name" value="Ankyrin repeat-containing domain"/>
    <property type="match status" value="1"/>
</dbReference>
<sequence length="363" mass="42765">MELVSVYQTKNLPTYTRHYYEYNANINSGKNYRETQLYKYSEQYAVDSEFKKIIEFNLGEALDGNYHYLYVSYGDLMKKDIISEIMEIIPKCESEELYIIAISCIECHCYSVLNQLIKTNISFNSIIPAHICIQKNYTLFLHAIEREDYEIIKYLVDNEIDISSSNIDAWISALSSVNENIFEYAQQFDFNISVINRSFCSYYEKICNENHINLQLIHKRLQYFLDKGIDVNEFYKNNNRLFYRCSTDILKILINNGLIINDNMINEVLIISDSNRINLDITEYLMKLGYRPNNETIVHVLKNLNLFALQLLTRYNVNLSEITEPPSNKIINGMVENGLDYTSICHYIMNSYADKYFNCRVLR</sequence>
<evidence type="ECO:0000313" key="1">
    <source>
        <dbReference type="EMBL" id="ANB50336.1"/>
    </source>
</evidence>
<reference evidence="1 2" key="1">
    <citation type="journal article" date="2016" name="Genome Announc.">
        <title>Complete Genome Sequence of a New Megavirus Family Member Isolated from an Inland Water Lake for the First Time in India.</title>
        <authorList>
            <person name="Chatterjee A."/>
            <person name="Ali F."/>
            <person name="Bange D."/>
            <person name="Kondabagil K."/>
        </authorList>
    </citation>
    <scope>NUCLEOTIDE SEQUENCE [LARGE SCALE GENOMIC DNA]</scope>
    <source>
        <strain evidence="1">1</strain>
    </source>
</reference>
<protein>
    <recommendedName>
        <fullName evidence="3">Ankyrin repeat protein</fullName>
    </recommendedName>
</protein>
<dbReference type="GeneID" id="80512698"/>
<evidence type="ECO:0008006" key="3">
    <source>
        <dbReference type="Google" id="ProtNLM"/>
    </source>
</evidence>
<dbReference type="EMBL" id="KU877344">
    <property type="protein sequence ID" value="ANB50336.1"/>
    <property type="molecule type" value="Genomic_DNA"/>
</dbReference>
<accession>A0A167R5N4</accession>
<proteinExistence type="predicted"/>
<dbReference type="InterPro" id="IPR036770">
    <property type="entry name" value="Ankyrin_rpt-contain_sf"/>
</dbReference>
<keyword evidence="2" id="KW-1185">Reference proteome</keyword>
<dbReference type="RefSeq" id="YP_010776087.1">
    <property type="nucleotide sequence ID" value="NC_075034.1"/>
</dbReference>
<dbReference type="SUPFAM" id="SSF48403">
    <property type="entry name" value="Ankyrin repeat"/>
    <property type="match status" value="1"/>
</dbReference>
<evidence type="ECO:0000313" key="2">
    <source>
        <dbReference type="Proteomes" id="UP000241365"/>
    </source>
</evidence>
<name>A0A167R5N4_9VIRU</name>
<dbReference type="Proteomes" id="UP000241365">
    <property type="component" value="Segment"/>
</dbReference>